<organism evidence="2">
    <name type="scientific">Oryza nivara</name>
    <name type="common">Indian wild rice</name>
    <name type="synonym">Oryza sativa f. spontanea</name>
    <dbReference type="NCBI Taxonomy" id="4536"/>
    <lineage>
        <taxon>Eukaryota</taxon>
        <taxon>Viridiplantae</taxon>
        <taxon>Streptophyta</taxon>
        <taxon>Embryophyta</taxon>
        <taxon>Tracheophyta</taxon>
        <taxon>Spermatophyta</taxon>
        <taxon>Magnoliopsida</taxon>
        <taxon>Liliopsida</taxon>
        <taxon>Poales</taxon>
        <taxon>Poaceae</taxon>
        <taxon>BOP clade</taxon>
        <taxon>Oryzoideae</taxon>
        <taxon>Oryzeae</taxon>
        <taxon>Oryzinae</taxon>
        <taxon>Oryza</taxon>
    </lineage>
</organism>
<feature type="compositionally biased region" description="Low complexity" evidence="1">
    <location>
        <begin position="56"/>
        <end position="67"/>
    </location>
</feature>
<accession>A0A0E0IAH6</accession>
<evidence type="ECO:0000313" key="3">
    <source>
        <dbReference type="Proteomes" id="UP000006591"/>
    </source>
</evidence>
<dbReference type="AlphaFoldDB" id="A0A0E0IAH6"/>
<evidence type="ECO:0000313" key="2">
    <source>
        <dbReference type="EnsemblPlants" id="ONIVA08G11930.1"/>
    </source>
</evidence>
<protein>
    <submittedName>
        <fullName evidence="2">Uncharacterized protein</fullName>
    </submittedName>
</protein>
<dbReference type="HOGENOM" id="CLU_2007633_0_0_1"/>
<reference evidence="2" key="2">
    <citation type="submission" date="2018-04" db="EMBL/GenBank/DDBJ databases">
        <title>OnivRS2 (Oryza nivara Reference Sequence Version 2).</title>
        <authorList>
            <person name="Zhang J."/>
            <person name="Kudrna D."/>
            <person name="Lee S."/>
            <person name="Talag J."/>
            <person name="Rajasekar S."/>
            <person name="Welchert J."/>
            <person name="Hsing Y.-I."/>
            <person name="Wing R.A."/>
        </authorList>
    </citation>
    <scope>NUCLEOTIDE SEQUENCE [LARGE SCALE GENOMIC DNA]</scope>
    <source>
        <strain evidence="2">SL10</strain>
    </source>
</reference>
<feature type="compositionally biased region" description="Basic and acidic residues" evidence="1">
    <location>
        <begin position="108"/>
        <end position="124"/>
    </location>
</feature>
<feature type="region of interest" description="Disordered" evidence="1">
    <location>
        <begin position="28"/>
        <end position="124"/>
    </location>
</feature>
<dbReference type="Proteomes" id="UP000006591">
    <property type="component" value="Chromosome 8"/>
</dbReference>
<feature type="compositionally biased region" description="Low complexity" evidence="1">
    <location>
        <begin position="94"/>
        <end position="103"/>
    </location>
</feature>
<reference evidence="2" key="1">
    <citation type="submission" date="2015-04" db="UniProtKB">
        <authorList>
            <consortium name="EnsemblPlants"/>
        </authorList>
    </citation>
    <scope>IDENTIFICATION</scope>
    <source>
        <strain evidence="2">SL10</strain>
    </source>
</reference>
<keyword evidence="3" id="KW-1185">Reference proteome</keyword>
<dbReference type="Gramene" id="ONIVA08G11930.1">
    <property type="protein sequence ID" value="ONIVA08G11930.1"/>
    <property type="gene ID" value="ONIVA08G11930"/>
</dbReference>
<name>A0A0E0IAH6_ORYNI</name>
<proteinExistence type="predicted"/>
<evidence type="ECO:0000256" key="1">
    <source>
        <dbReference type="SAM" id="MobiDB-lite"/>
    </source>
</evidence>
<sequence length="124" mass="12331">MEADAAGNGSARSAAAAAYAARAVVYDGTQPQPSGVDAAPAIGGGRGAVDTELDRALPAAAASSRAVLPPPSLLTRSTRGRHPPLPRPPPVPPSTAACPSPSAGCSRLSEREREGPGREREGGT</sequence>
<dbReference type="EnsemblPlants" id="ONIVA08G11930.1">
    <property type="protein sequence ID" value="ONIVA08G11930.1"/>
    <property type="gene ID" value="ONIVA08G11930"/>
</dbReference>